<dbReference type="EMBL" id="BJLR01000002">
    <property type="protein sequence ID" value="GEA86323.1"/>
    <property type="molecule type" value="Genomic_DNA"/>
</dbReference>
<evidence type="ECO:0000256" key="1">
    <source>
        <dbReference type="SAM" id="MobiDB-lite"/>
    </source>
</evidence>
<accession>A0A4Y3KQU6</accession>
<dbReference type="AlphaFoldDB" id="A0A4Y3KQU6"/>
<name>A0A4Y3KQU6_9CELL</name>
<sequence length="367" mass="37342">MTVTAGRPGGGRAGSTSGRGLRLVHAATGGAAGGVRSPGRPGVDEEGAPGAVRPLRLVCGVDLVHELEEQVLELRADGPTVAHRAALADLLVAWAQSLVGLHGTPVPSATPAVPLPWVLEPDRLAGHVDGPHAAAGRAWAVRQHPRVRRALAAARAGWATDRWVHDSGPDAVLVVRDAGSGDGSLLPVPGGSADLAGTSAVRGPADGACDAAAAAAAQAVQVVDAVPTSEAVDAVQAVGAVDPLDAVDAVDAAERAGRRPVLRARLVGAGRGDPRWDVATALDWLAVHLAPALDPAWDLDPVAGFMRAYRAHGGDAEPDRALAVARTVATAAAWSDALDERTEDPDDDDLAWVAGLWARPLALLAPR</sequence>
<proteinExistence type="predicted"/>
<protein>
    <submittedName>
        <fullName evidence="2">Uncharacterized protein</fullName>
    </submittedName>
</protein>
<comment type="caution">
    <text evidence="2">The sequence shown here is derived from an EMBL/GenBank/DDBJ whole genome shotgun (WGS) entry which is preliminary data.</text>
</comment>
<organism evidence="2 3">
    <name type="scientific">Cellulomonas cellasea</name>
    <dbReference type="NCBI Taxonomy" id="43670"/>
    <lineage>
        <taxon>Bacteria</taxon>
        <taxon>Bacillati</taxon>
        <taxon>Actinomycetota</taxon>
        <taxon>Actinomycetes</taxon>
        <taxon>Micrococcales</taxon>
        <taxon>Cellulomonadaceae</taxon>
        <taxon>Cellulomonas</taxon>
    </lineage>
</organism>
<feature type="region of interest" description="Disordered" evidence="1">
    <location>
        <begin position="29"/>
        <end position="49"/>
    </location>
</feature>
<keyword evidence="3" id="KW-1185">Reference proteome</keyword>
<evidence type="ECO:0000313" key="2">
    <source>
        <dbReference type="EMBL" id="GEA86323.1"/>
    </source>
</evidence>
<dbReference type="Proteomes" id="UP000317046">
    <property type="component" value="Unassembled WGS sequence"/>
</dbReference>
<evidence type="ECO:0000313" key="3">
    <source>
        <dbReference type="Proteomes" id="UP000317046"/>
    </source>
</evidence>
<reference evidence="2" key="1">
    <citation type="submission" date="2019-06" db="EMBL/GenBank/DDBJ databases">
        <title>Whole genome shotgun sequence of Cellulomonas cellasea NBRC 3753.</title>
        <authorList>
            <person name="Hosoyama A."/>
            <person name="Uohara A."/>
            <person name="Ohji S."/>
            <person name="Ichikawa N."/>
        </authorList>
    </citation>
    <scope>NUCLEOTIDE SEQUENCE [LARGE SCALE GENOMIC DNA]</scope>
    <source>
        <strain evidence="2">NBRC 3753</strain>
    </source>
</reference>
<gene>
    <name evidence="2" type="ORF">CCE01nite_02720</name>
</gene>